<keyword evidence="5 7" id="KW-0472">Membrane</keyword>
<keyword evidence="6" id="KW-0813">Transport</keyword>
<dbReference type="FunFam" id="1.20.1250.20:FF:000204">
    <property type="entry name" value="Peptide transporter PTR2"/>
    <property type="match status" value="1"/>
</dbReference>
<evidence type="ECO:0000256" key="4">
    <source>
        <dbReference type="ARBA" id="ARBA00022989"/>
    </source>
</evidence>
<feature type="transmembrane region" description="Helical" evidence="7">
    <location>
        <begin position="875"/>
        <end position="894"/>
    </location>
</feature>
<accession>A0A9D4ZVP1</accession>
<feature type="transmembrane region" description="Helical" evidence="7">
    <location>
        <begin position="475"/>
        <end position="494"/>
    </location>
</feature>
<keyword evidence="9" id="KW-1185">Reference proteome</keyword>
<dbReference type="InterPro" id="IPR036259">
    <property type="entry name" value="MFS_trans_sf"/>
</dbReference>
<dbReference type="PANTHER" id="PTHR11654">
    <property type="entry name" value="OLIGOPEPTIDE TRANSPORTER-RELATED"/>
    <property type="match status" value="1"/>
</dbReference>
<dbReference type="InterPro" id="IPR018456">
    <property type="entry name" value="PTR2_symporter_CS"/>
</dbReference>
<feature type="transmembrane region" description="Helical" evidence="7">
    <location>
        <begin position="433"/>
        <end position="455"/>
    </location>
</feature>
<evidence type="ECO:0000256" key="1">
    <source>
        <dbReference type="ARBA" id="ARBA00004141"/>
    </source>
</evidence>
<feature type="transmembrane region" description="Helical" evidence="7">
    <location>
        <begin position="830"/>
        <end position="855"/>
    </location>
</feature>
<dbReference type="EMBL" id="JAMSHJ010000007">
    <property type="protein sequence ID" value="KAI5385464.1"/>
    <property type="molecule type" value="Genomic_DNA"/>
</dbReference>
<evidence type="ECO:0000313" key="9">
    <source>
        <dbReference type="Proteomes" id="UP001058974"/>
    </source>
</evidence>
<feature type="transmembrane region" description="Helical" evidence="7">
    <location>
        <begin position="523"/>
        <end position="542"/>
    </location>
</feature>
<dbReference type="AlphaFoldDB" id="A0A9D4ZVP1"/>
<keyword evidence="3 6" id="KW-0812">Transmembrane</keyword>
<dbReference type="OrthoDB" id="8904098at2759"/>
<comment type="similarity">
    <text evidence="2 6">Belongs to the major facilitator superfamily. Proton-dependent oligopeptide transporter (POT/PTR) (TC 2.A.17) family.</text>
</comment>
<dbReference type="GO" id="GO:0006857">
    <property type="term" value="P:oligopeptide transport"/>
    <property type="evidence" value="ECO:0007669"/>
    <property type="project" value="InterPro"/>
</dbReference>
<feature type="transmembrane region" description="Helical" evidence="7">
    <location>
        <begin position="548"/>
        <end position="573"/>
    </location>
</feature>
<dbReference type="InterPro" id="IPR000109">
    <property type="entry name" value="POT_fam"/>
</dbReference>
<feature type="transmembrane region" description="Helical" evidence="7">
    <location>
        <begin position="201"/>
        <end position="220"/>
    </location>
</feature>
<feature type="transmembrane region" description="Helical" evidence="7">
    <location>
        <begin position="747"/>
        <end position="768"/>
    </location>
</feature>
<reference evidence="8 9" key="1">
    <citation type="journal article" date="2022" name="Nat. Genet.">
        <title>Improved pea reference genome and pan-genome highlight genomic features and evolutionary characteristics.</title>
        <authorList>
            <person name="Yang T."/>
            <person name="Liu R."/>
            <person name="Luo Y."/>
            <person name="Hu S."/>
            <person name="Wang D."/>
            <person name="Wang C."/>
            <person name="Pandey M.K."/>
            <person name="Ge S."/>
            <person name="Xu Q."/>
            <person name="Li N."/>
            <person name="Li G."/>
            <person name="Huang Y."/>
            <person name="Saxena R.K."/>
            <person name="Ji Y."/>
            <person name="Li M."/>
            <person name="Yan X."/>
            <person name="He Y."/>
            <person name="Liu Y."/>
            <person name="Wang X."/>
            <person name="Xiang C."/>
            <person name="Varshney R.K."/>
            <person name="Ding H."/>
            <person name="Gao S."/>
            <person name="Zong X."/>
        </authorList>
    </citation>
    <scope>NUCLEOTIDE SEQUENCE [LARGE SCALE GENOMIC DNA]</scope>
    <source>
        <strain evidence="8 9">cv. Zhongwan 6</strain>
    </source>
</reference>
<gene>
    <name evidence="8" type="ORF">KIW84_072169</name>
</gene>
<dbReference type="PROSITE" id="PS01022">
    <property type="entry name" value="PTR2_1"/>
    <property type="match status" value="2"/>
</dbReference>
<evidence type="ECO:0000256" key="2">
    <source>
        <dbReference type="ARBA" id="ARBA00005982"/>
    </source>
</evidence>
<dbReference type="Gramene" id="Psat07G0216900-T1">
    <property type="protein sequence ID" value="KAI5385464.1"/>
    <property type="gene ID" value="KIW84_072169"/>
</dbReference>
<comment type="subcellular location">
    <subcellularLocation>
        <location evidence="1 6">Membrane</location>
        <topology evidence="1 6">Multi-pass membrane protein</topology>
    </subcellularLocation>
</comment>
<dbReference type="PROSITE" id="PS01023">
    <property type="entry name" value="PTR2_2"/>
    <property type="match status" value="1"/>
</dbReference>
<comment type="caution">
    <text evidence="8">The sequence shown here is derived from an EMBL/GenBank/DDBJ whole genome shotgun (WGS) entry which is preliminary data.</text>
</comment>
<dbReference type="GO" id="GO:0022857">
    <property type="term" value="F:transmembrane transporter activity"/>
    <property type="evidence" value="ECO:0007669"/>
    <property type="project" value="InterPro"/>
</dbReference>
<feature type="transmembrane region" description="Helical" evidence="7">
    <location>
        <begin position="111"/>
        <end position="134"/>
    </location>
</feature>
<dbReference type="Proteomes" id="UP001058974">
    <property type="component" value="Chromosome 7"/>
</dbReference>
<dbReference type="SUPFAM" id="SSF103473">
    <property type="entry name" value="MFS general substrate transporter"/>
    <property type="match status" value="2"/>
</dbReference>
<feature type="transmembrane region" description="Helical" evidence="7">
    <location>
        <begin position="666"/>
        <end position="687"/>
    </location>
</feature>
<evidence type="ECO:0000256" key="3">
    <source>
        <dbReference type="ARBA" id="ARBA00022692"/>
    </source>
</evidence>
<evidence type="ECO:0000256" key="6">
    <source>
        <dbReference type="RuleBase" id="RU003755"/>
    </source>
</evidence>
<evidence type="ECO:0000256" key="7">
    <source>
        <dbReference type="SAM" id="Phobius"/>
    </source>
</evidence>
<evidence type="ECO:0000313" key="8">
    <source>
        <dbReference type="EMBL" id="KAI5385464.1"/>
    </source>
</evidence>
<name>A0A9D4ZVP1_PEA</name>
<dbReference type="GO" id="GO:0016020">
    <property type="term" value="C:membrane"/>
    <property type="evidence" value="ECO:0007669"/>
    <property type="project" value="UniProtKB-SubCell"/>
</dbReference>
<protein>
    <submittedName>
        <fullName evidence="8">Uncharacterized protein</fullName>
    </submittedName>
</protein>
<keyword evidence="4 7" id="KW-1133">Transmembrane helix</keyword>
<organism evidence="8 9">
    <name type="scientific">Pisum sativum</name>
    <name type="common">Garden pea</name>
    <name type="synonym">Lathyrus oleraceus</name>
    <dbReference type="NCBI Taxonomy" id="3888"/>
    <lineage>
        <taxon>Eukaryota</taxon>
        <taxon>Viridiplantae</taxon>
        <taxon>Streptophyta</taxon>
        <taxon>Embryophyta</taxon>
        <taxon>Tracheophyta</taxon>
        <taxon>Spermatophyta</taxon>
        <taxon>Magnoliopsida</taxon>
        <taxon>eudicotyledons</taxon>
        <taxon>Gunneridae</taxon>
        <taxon>Pentapetalae</taxon>
        <taxon>rosids</taxon>
        <taxon>fabids</taxon>
        <taxon>Fabales</taxon>
        <taxon>Fabaceae</taxon>
        <taxon>Papilionoideae</taxon>
        <taxon>50 kb inversion clade</taxon>
        <taxon>NPAAA clade</taxon>
        <taxon>Hologalegina</taxon>
        <taxon>IRL clade</taxon>
        <taxon>Fabeae</taxon>
        <taxon>Lathyrus</taxon>
    </lineage>
</organism>
<evidence type="ECO:0000256" key="5">
    <source>
        <dbReference type="ARBA" id="ARBA00023136"/>
    </source>
</evidence>
<feature type="transmembrane region" description="Helical" evidence="7">
    <location>
        <begin position="226"/>
        <end position="247"/>
    </location>
</feature>
<proteinExistence type="inferred from homology"/>
<sequence length="904" mass="100510">MGSADITELDQGFLQDERSKQHTGDGSLDFRWKPAIKHNTGNWRACPFILGNECCERLAFFGIATNLVTYLTTKLHEGNVSAARNVSIWQGTCYLTPLIGAVLADGYWGRYWTIAVFSMIYFLGMCILTVSASVPSLKPAECLGSVCPPASPVQYYPLYFGLYVIALGTGGVKACVLSFGADQFDDTDSKERAKKASFFNWYYFSINLGAILSCSFIVWVQDNSGWGLGFGLPALFMGLSIGIFFSGTSLYRFQKPMGSPITRMCQVVLASVRKQNLVVPEDSSLLYEMPDKISGVERSHKLMHHDDLSMASTNDDVRELEHGLLQDERGQQDTFLEDERGEQHTGDGSVDFKGRPSIKHKTGNWKACPFILGNECCERLAFFGIATNLVTYLTTKLHEGNVSAARNVGVWQGTCYLTPLIGAVLADGYWGRYWTIAVFSMIYFLGMCILTISASVPSLKPAKCLGSVCPPASPLQYYLFYFGLYVIALGTGGVKSCVSPFGADQFDETDSEGSAKKASFFNWYYFSIELGAMVSCTFVVWVQDNLGWGLGFGIPALFMGLSVGSFFIGTYLYRFQKPKGSPLTSMCQVLFASVRKRNLVVPEDSSLLYETPDKQSGVKESNKLMHHDDMRYFDKAAVVADSDNRSGDRSNPWKLCTVTQVEELKILIRMLPIWATGIIFSAVYAQMSTLFVEQGTMMDTYIGSFKLSPASLSTFDVVSVVFWVPVYDRILVPIARKITGRKMGFSVFQRIGIGHFISVLCMLSASIVEIKRLQLARKLDLVDKHVPVPLSVLWQIPQNFLLGASEVFTLIGQIEFFYDQSPDAMRTLCSALPLVSFSLGNYLSSFMLTVVTYFTTRGGKPGWIPDNLNEGHLDYFFQLMSGLCLLNTLLYIIAAKMYKQKKRS</sequence>
<dbReference type="Gene3D" id="1.20.1250.20">
    <property type="entry name" value="MFS general substrate transporter like domains"/>
    <property type="match status" value="2"/>
</dbReference>
<feature type="transmembrane region" description="Helical" evidence="7">
    <location>
        <begin position="158"/>
        <end position="180"/>
    </location>
</feature>
<dbReference type="Pfam" id="PF00854">
    <property type="entry name" value="PTR2"/>
    <property type="match status" value="2"/>
</dbReference>